<sequence>MRIHLLLYFFICFIFNSLVLTAQNVSIQFQSITFEDGISDSRINHVMQDKEGFLWFATRLGIDRYNGQTMKTYQFLQEKQAEINTMLQSQKGHIIVATTKGLYFLNIENDRFELLKSQNAELDTHLDTNIHSIIQLKDGRFLCSSATGTIFSLSLEESKTEYHIFNFDKGSNNNYASALFQDVNGVIWMGTSQGALWFYNESEFVPSGFSKFNNTTYINEITADADGNLWIATNGNGLFNFNADLEQAKHYKKTNNNHSETINNNMVLSLYADKNDNIWIGTDGGGLNLYKKAKSKFHHFQSDGYNEFSISDNAILDISPGEDNVIWTGTVHGGVSYFKNNISLYNIPPSKLGMDHKDKQDSRILEAKNGEFWLTAGRNGLRRFNPKTGKTTIFKDDPSDKNDLSGNNILSLYEDSLGRIWIGTLYGGLNILNPKTNQFLKAENWSGLKAIFAIEKDGKGNIWVGSNSGITVYATQLNILHTYSVNSNIGLSSNVITCLYKDVKDDMWAGTATGLNVFKQDKFTSYLPIKEDKTSLSGSRILSIAEDDDLSILVGTYGYGLNRYVRSSDNFIRIGKDNGLEATFIRGIFLDDEKNIWCSTNLGLSKISPEGIVQNFDGHDGIEPFNNNKAEFGRDGYIYMAGTFGITYFKAKELKNNYSKNPNVFFTSISLINENGIEQVPFENHLKTNRLTLPQDNVVFNIGFATSNYWDPEKIIFAYKLEGLHEQWQTVGSQQTLYFSNLDPGDYTLKVKAINNAGNESSHIASLKITAMPSFWEKIWVKILMFLFFIATVIGFLKWRISAIKRQKLELELRVNQKTKLVEEQNKKIYKNNLDLLNAEKANQELKRKQLENELNFKTDELTNRTLREIHKNNLLDKIKNDISKVAKRNEDSERLKSIVNLIDDTLNLDKDWDDFYNLFQQVQPAFISNLKKMCPNITDRDVKLCALIRLNFSSQHIATLFGISESSIKVARHRLRKKLKIEENQSFQEFFESLRPKTAT</sequence>
<keyword evidence="3" id="KW-1133">Transmembrane helix</keyword>
<keyword evidence="2" id="KW-0175">Coiled coil</keyword>
<dbReference type="Pfam" id="PF07494">
    <property type="entry name" value="Reg_prop"/>
    <property type="match status" value="6"/>
</dbReference>
<keyword evidence="6" id="KW-1185">Reference proteome</keyword>
<dbReference type="Gene3D" id="2.60.40.10">
    <property type="entry name" value="Immunoglobulins"/>
    <property type="match status" value="1"/>
</dbReference>
<dbReference type="Pfam" id="PF07495">
    <property type="entry name" value="Y_Y_Y"/>
    <property type="match status" value="1"/>
</dbReference>
<dbReference type="RefSeq" id="WP_376717810.1">
    <property type="nucleotide sequence ID" value="NZ_JAVSCK010000001.1"/>
</dbReference>
<dbReference type="Proteomes" id="UP001597163">
    <property type="component" value="Unassembled WGS sequence"/>
</dbReference>
<dbReference type="InterPro" id="IPR011110">
    <property type="entry name" value="Reg_prop"/>
</dbReference>
<gene>
    <name evidence="5" type="ORF">ACFQ2E_03290</name>
</gene>
<evidence type="ECO:0000256" key="3">
    <source>
        <dbReference type="SAM" id="Phobius"/>
    </source>
</evidence>
<dbReference type="SUPFAM" id="SSF46894">
    <property type="entry name" value="C-terminal effector domain of the bipartite response regulators"/>
    <property type="match status" value="1"/>
</dbReference>
<evidence type="ECO:0000259" key="4">
    <source>
        <dbReference type="Pfam" id="PF07495"/>
    </source>
</evidence>
<keyword evidence="3" id="KW-0472">Membrane</keyword>
<proteinExistence type="predicted"/>
<reference evidence="6" key="1">
    <citation type="journal article" date="2019" name="Int. J. Syst. Evol. Microbiol.">
        <title>The Global Catalogue of Microorganisms (GCM) 10K type strain sequencing project: providing services to taxonomists for standard genome sequencing and annotation.</title>
        <authorList>
            <consortium name="The Broad Institute Genomics Platform"/>
            <consortium name="The Broad Institute Genome Sequencing Center for Infectious Disease"/>
            <person name="Wu L."/>
            <person name="Ma J."/>
        </authorList>
    </citation>
    <scope>NUCLEOTIDE SEQUENCE [LARGE SCALE GENOMIC DNA]</scope>
    <source>
        <strain evidence="6">CCUG 63246</strain>
    </source>
</reference>
<evidence type="ECO:0000256" key="1">
    <source>
        <dbReference type="ARBA" id="ARBA00022553"/>
    </source>
</evidence>
<dbReference type="EMBL" id="JBHTLJ010000001">
    <property type="protein sequence ID" value="MFD1161424.1"/>
    <property type="molecule type" value="Genomic_DNA"/>
</dbReference>
<organism evidence="5 6">
    <name type="scientific">Hwangdonia seohaensis</name>
    <dbReference type="NCBI Taxonomy" id="1240727"/>
    <lineage>
        <taxon>Bacteria</taxon>
        <taxon>Pseudomonadati</taxon>
        <taxon>Bacteroidota</taxon>
        <taxon>Flavobacteriia</taxon>
        <taxon>Flavobacteriales</taxon>
        <taxon>Flavobacteriaceae</taxon>
        <taxon>Hwangdonia</taxon>
    </lineage>
</organism>
<protein>
    <submittedName>
        <fullName evidence="5">Two-component regulator propeller domain-containing protein</fullName>
    </submittedName>
</protein>
<comment type="caution">
    <text evidence="5">The sequence shown here is derived from an EMBL/GenBank/DDBJ whole genome shotgun (WGS) entry which is preliminary data.</text>
</comment>
<feature type="domain" description="Two component regulator three Y" evidence="4">
    <location>
        <begin position="708"/>
        <end position="770"/>
    </location>
</feature>
<accession>A0ABW3R8J4</accession>
<evidence type="ECO:0000313" key="6">
    <source>
        <dbReference type="Proteomes" id="UP001597163"/>
    </source>
</evidence>
<evidence type="ECO:0000256" key="2">
    <source>
        <dbReference type="SAM" id="Coils"/>
    </source>
</evidence>
<dbReference type="SUPFAM" id="SSF63829">
    <property type="entry name" value="Calcium-dependent phosphotriesterase"/>
    <property type="match status" value="2"/>
</dbReference>
<feature type="coiled-coil region" evidence="2">
    <location>
        <begin position="808"/>
        <end position="896"/>
    </location>
</feature>
<dbReference type="InterPro" id="IPR011123">
    <property type="entry name" value="Y_Y_Y"/>
</dbReference>
<dbReference type="InterPro" id="IPR015943">
    <property type="entry name" value="WD40/YVTN_repeat-like_dom_sf"/>
</dbReference>
<dbReference type="PANTHER" id="PTHR43547:SF2">
    <property type="entry name" value="HYBRID SIGNAL TRANSDUCTION HISTIDINE KINASE C"/>
    <property type="match status" value="1"/>
</dbReference>
<dbReference type="InterPro" id="IPR013783">
    <property type="entry name" value="Ig-like_fold"/>
</dbReference>
<dbReference type="PANTHER" id="PTHR43547">
    <property type="entry name" value="TWO-COMPONENT HISTIDINE KINASE"/>
    <property type="match status" value="1"/>
</dbReference>
<name>A0ABW3R8J4_9FLAO</name>
<feature type="transmembrane region" description="Helical" evidence="3">
    <location>
        <begin position="779"/>
        <end position="799"/>
    </location>
</feature>
<dbReference type="Gene3D" id="2.130.10.10">
    <property type="entry name" value="YVTN repeat-like/Quinoprotein amine dehydrogenase"/>
    <property type="match status" value="2"/>
</dbReference>
<dbReference type="InterPro" id="IPR016032">
    <property type="entry name" value="Sig_transdc_resp-reg_C-effctor"/>
</dbReference>
<keyword evidence="1" id="KW-0597">Phosphoprotein</keyword>
<evidence type="ECO:0000313" key="5">
    <source>
        <dbReference type="EMBL" id="MFD1161424.1"/>
    </source>
</evidence>
<keyword evidence="3" id="KW-0812">Transmembrane</keyword>